<organism evidence="2 3">
    <name type="scientific">Mobilisporobacter senegalensis</name>
    <dbReference type="NCBI Taxonomy" id="1329262"/>
    <lineage>
        <taxon>Bacteria</taxon>
        <taxon>Bacillati</taxon>
        <taxon>Bacillota</taxon>
        <taxon>Clostridia</taxon>
        <taxon>Lachnospirales</taxon>
        <taxon>Lachnospiraceae</taxon>
        <taxon>Mobilisporobacter</taxon>
    </lineage>
</organism>
<dbReference type="InterPro" id="IPR029039">
    <property type="entry name" value="Flavoprotein-like_sf"/>
</dbReference>
<evidence type="ECO:0000313" key="2">
    <source>
        <dbReference type="EMBL" id="ROR29254.1"/>
    </source>
</evidence>
<evidence type="ECO:0000259" key="1">
    <source>
        <dbReference type="Pfam" id="PF02525"/>
    </source>
</evidence>
<protein>
    <submittedName>
        <fullName evidence="2">Multimeric flavodoxin WrbA</fullName>
    </submittedName>
</protein>
<sequence length="212" mass="23736">MRIAFINGSPKVKDSVSGELLKILKSLLTDKNAEVDTYELYKPQINENVKEELYRYDALVFAFPLYVDGIPSNLLYCLKSLQEFFCSKGPQNIKVYGVINCGFFEGSQNEVAIEILRNWSTKSGLSWGQGIGVGGGGMLISIKNIPLGHGPKKNLGNALHKLVKNILDYKSDNDIFVTPNFPRFLYILGGNKGWRDQIKANGLKVKDLFRQL</sequence>
<feature type="domain" description="Flavodoxin-like fold" evidence="1">
    <location>
        <begin position="1"/>
        <end position="74"/>
    </location>
</feature>
<evidence type="ECO:0000313" key="3">
    <source>
        <dbReference type="Proteomes" id="UP000273083"/>
    </source>
</evidence>
<name>A0A3N1XRG0_9FIRM</name>
<reference evidence="2 3" key="1">
    <citation type="submission" date="2018-11" db="EMBL/GenBank/DDBJ databases">
        <title>Genomic Encyclopedia of Type Strains, Phase IV (KMG-IV): sequencing the most valuable type-strain genomes for metagenomic binning, comparative biology and taxonomic classification.</title>
        <authorList>
            <person name="Goeker M."/>
        </authorList>
    </citation>
    <scope>NUCLEOTIDE SEQUENCE [LARGE SCALE GENOMIC DNA]</scope>
    <source>
        <strain evidence="2 3">DSM 26537</strain>
    </source>
</reference>
<proteinExistence type="predicted"/>
<dbReference type="SUPFAM" id="SSF52218">
    <property type="entry name" value="Flavoproteins"/>
    <property type="match status" value="1"/>
</dbReference>
<accession>A0A3N1XRG0</accession>
<dbReference type="OrthoDB" id="1026745at2"/>
<dbReference type="RefSeq" id="WP_123608701.1">
    <property type="nucleotide sequence ID" value="NZ_RJVG01000003.1"/>
</dbReference>
<dbReference type="Pfam" id="PF02525">
    <property type="entry name" value="Flavodoxin_2"/>
    <property type="match status" value="1"/>
</dbReference>
<gene>
    <name evidence="2" type="ORF">EDD66_103190</name>
</gene>
<dbReference type="AlphaFoldDB" id="A0A3N1XRG0"/>
<dbReference type="EMBL" id="RJVG01000003">
    <property type="protein sequence ID" value="ROR29254.1"/>
    <property type="molecule type" value="Genomic_DNA"/>
</dbReference>
<dbReference type="InterPro" id="IPR003680">
    <property type="entry name" value="Flavodoxin_fold"/>
</dbReference>
<comment type="caution">
    <text evidence="2">The sequence shown here is derived from an EMBL/GenBank/DDBJ whole genome shotgun (WGS) entry which is preliminary data.</text>
</comment>
<keyword evidence="3" id="KW-1185">Reference proteome</keyword>
<dbReference type="Gene3D" id="3.40.50.360">
    <property type="match status" value="1"/>
</dbReference>
<dbReference type="Proteomes" id="UP000273083">
    <property type="component" value="Unassembled WGS sequence"/>
</dbReference>